<organism evidence="2">
    <name type="scientific">Candidatus Kentrum sp. LFY</name>
    <dbReference type="NCBI Taxonomy" id="2126342"/>
    <lineage>
        <taxon>Bacteria</taxon>
        <taxon>Pseudomonadati</taxon>
        <taxon>Pseudomonadota</taxon>
        <taxon>Gammaproteobacteria</taxon>
        <taxon>Candidatus Kentrum</taxon>
    </lineage>
</organism>
<name>A0A450WXL3_9GAMM</name>
<feature type="domain" description="ASCH" evidence="1">
    <location>
        <begin position="12"/>
        <end position="86"/>
    </location>
</feature>
<reference evidence="2" key="1">
    <citation type="submission" date="2019-02" db="EMBL/GenBank/DDBJ databases">
        <authorList>
            <person name="Gruber-Vodicka R. H."/>
            <person name="Seah K. B. B."/>
        </authorList>
    </citation>
    <scope>NUCLEOTIDE SEQUENCE</scope>
    <source>
        <strain evidence="2">BECK_BY7</strain>
    </source>
</reference>
<evidence type="ECO:0000313" key="2">
    <source>
        <dbReference type="EMBL" id="VFK21765.1"/>
    </source>
</evidence>
<dbReference type="AlphaFoldDB" id="A0A450WXL3"/>
<protein>
    <submittedName>
        <fullName evidence="2">ASCH domain-containing protein</fullName>
    </submittedName>
</protein>
<dbReference type="InterPro" id="IPR007374">
    <property type="entry name" value="ASCH_domain"/>
</dbReference>
<accession>A0A450WXL3</accession>
<dbReference type="EMBL" id="CAADFN010000102">
    <property type="protein sequence ID" value="VFK21765.1"/>
    <property type="molecule type" value="Genomic_DNA"/>
</dbReference>
<evidence type="ECO:0000259" key="1">
    <source>
        <dbReference type="Pfam" id="PF04266"/>
    </source>
</evidence>
<gene>
    <name evidence="2" type="ORF">BECKLFY1418C_GA0070996_110217</name>
</gene>
<proteinExistence type="predicted"/>
<sequence>MRRISCHKTIVQIEAGIKTVTRRNGWKHARPGDLLLIVDKIRTRERVRGLAIVRVVKVTREPLLAITDEEVAREGFAGKSTEWFITMFTRDFVCTRDDMVTRIEWRYLWRSGKRKYEAKRVARRIGRFLERHTHRNPFYKAN</sequence>
<dbReference type="Pfam" id="PF04266">
    <property type="entry name" value="ASCH"/>
    <property type="match status" value="1"/>
</dbReference>